<reference evidence="1 2" key="1">
    <citation type="submission" date="2018-11" db="EMBL/GenBank/DDBJ databases">
        <title>Sequencing the genomes of 1000 actinobacteria strains.</title>
        <authorList>
            <person name="Klenk H.-P."/>
        </authorList>
    </citation>
    <scope>NUCLEOTIDE SEQUENCE [LARGE SCALE GENOMIC DNA]</scope>
    <source>
        <strain evidence="1 2">DSM 43634</strain>
    </source>
</reference>
<dbReference type="EMBL" id="RJKL01000001">
    <property type="protein sequence ID" value="ROP29434.1"/>
    <property type="molecule type" value="Genomic_DNA"/>
</dbReference>
<gene>
    <name evidence="1" type="ORF">EDD30_2229</name>
</gene>
<comment type="caution">
    <text evidence="1">The sequence shown here is derived from an EMBL/GenBank/DDBJ whole genome shotgun (WGS) entry which is preliminary data.</text>
</comment>
<accession>A0A3N1GGS2</accession>
<organism evidence="1 2">
    <name type="scientific">Couchioplanes caeruleus</name>
    <dbReference type="NCBI Taxonomy" id="56438"/>
    <lineage>
        <taxon>Bacteria</taxon>
        <taxon>Bacillati</taxon>
        <taxon>Actinomycetota</taxon>
        <taxon>Actinomycetes</taxon>
        <taxon>Micromonosporales</taxon>
        <taxon>Micromonosporaceae</taxon>
        <taxon>Couchioplanes</taxon>
    </lineage>
</organism>
<name>A0A3N1GGS2_9ACTN</name>
<dbReference type="Proteomes" id="UP000271683">
    <property type="component" value="Unassembled WGS sequence"/>
</dbReference>
<evidence type="ECO:0000313" key="1">
    <source>
        <dbReference type="EMBL" id="ROP29434.1"/>
    </source>
</evidence>
<evidence type="ECO:0000313" key="2">
    <source>
        <dbReference type="Proteomes" id="UP000271683"/>
    </source>
</evidence>
<protein>
    <submittedName>
        <fullName evidence="1">Uncharacterized protein</fullName>
    </submittedName>
</protein>
<proteinExistence type="predicted"/>
<sequence>MWAGVGRVVLCGLWFLVVGASFLAMDLYM</sequence>
<dbReference type="AlphaFoldDB" id="A0A3N1GGS2"/>